<feature type="compositionally biased region" description="Basic and acidic residues" evidence="1">
    <location>
        <begin position="86"/>
        <end position="99"/>
    </location>
</feature>
<evidence type="ECO:0000256" key="1">
    <source>
        <dbReference type="SAM" id="MobiDB-lite"/>
    </source>
</evidence>
<dbReference type="EMBL" id="BAAAHB010000065">
    <property type="protein sequence ID" value="GAA0480276.1"/>
    <property type="molecule type" value="Genomic_DNA"/>
</dbReference>
<evidence type="ECO:0000313" key="3">
    <source>
        <dbReference type="Proteomes" id="UP001499895"/>
    </source>
</evidence>
<comment type="caution">
    <text evidence="2">The sequence shown here is derived from an EMBL/GenBank/DDBJ whole genome shotgun (WGS) entry which is preliminary data.</text>
</comment>
<accession>A0ABN1AMS6</accession>
<dbReference type="InterPro" id="IPR011990">
    <property type="entry name" value="TPR-like_helical_dom_sf"/>
</dbReference>
<dbReference type="RefSeq" id="WP_344094247.1">
    <property type="nucleotide sequence ID" value="NZ_BAAAHB010000065.1"/>
</dbReference>
<proteinExistence type="predicted"/>
<sequence>MPQRSKELDDSLSMHHWFGVEVRNWRRVRDLKLPALGAKVGVSGDLIGKIEKADRKCPRALVAPLDDALGAGGALVRLWRRVEEADARDRADADNRQTADADSEAVQPKATDRRKPEAGMLVPDPPAQLDRSLPPVLRRNLLAVGGIAALTAGSWSDLIPAPGRTPLPSSVRREDIAQVREASAALAKWDNLYGGGGIVREASIGELQWATNLLDVPCPDALRADLFSAVGRLSIVMGASAFDAHAHDDARRLLAFGTVCAEEGDDWHLRAASLNWRARQEIWTGSPDAGLTYAENGLVRADRLTYREQATLHNARARALARMGRRDEALAAIGRSDTVFSKSKPGQDSPWMAFYDNAQHHGDTGHALYDLALKGLHTPRPAVERLRTAINGHAPGFARSRAFSRTKLSSLTMITGDPQEAVAIANRALDEVGRLRSRRAAQDLRELLQHSSHHSKQPDVTELRHRITTALA</sequence>
<reference evidence="2 3" key="1">
    <citation type="journal article" date="2019" name="Int. J. Syst. Evol. Microbiol.">
        <title>The Global Catalogue of Microorganisms (GCM) 10K type strain sequencing project: providing services to taxonomists for standard genome sequencing and annotation.</title>
        <authorList>
            <consortium name="The Broad Institute Genomics Platform"/>
            <consortium name="The Broad Institute Genome Sequencing Center for Infectious Disease"/>
            <person name="Wu L."/>
            <person name="Ma J."/>
        </authorList>
    </citation>
    <scope>NUCLEOTIDE SEQUENCE [LARGE SCALE GENOMIC DNA]</scope>
    <source>
        <strain evidence="2 3">JCM 10649</strain>
    </source>
</reference>
<dbReference type="Pfam" id="PF13560">
    <property type="entry name" value="HTH_31"/>
    <property type="match status" value="1"/>
</dbReference>
<name>A0ABN1AMS6_9ACTN</name>
<feature type="compositionally biased region" description="Basic and acidic residues" evidence="1">
    <location>
        <begin position="456"/>
        <end position="465"/>
    </location>
</feature>
<dbReference type="Proteomes" id="UP001499895">
    <property type="component" value="Unassembled WGS sequence"/>
</dbReference>
<gene>
    <name evidence="2" type="ORF">GCM10009544_47810</name>
</gene>
<evidence type="ECO:0000313" key="2">
    <source>
        <dbReference type="EMBL" id="GAA0480276.1"/>
    </source>
</evidence>
<protein>
    <submittedName>
        <fullName evidence="2">Helix-turn-helix transcriptional regulator</fullName>
    </submittedName>
</protein>
<keyword evidence="3" id="KW-1185">Reference proteome</keyword>
<organism evidence="2 3">
    <name type="scientific">Streptomyces stramineus</name>
    <dbReference type="NCBI Taxonomy" id="173861"/>
    <lineage>
        <taxon>Bacteria</taxon>
        <taxon>Bacillati</taxon>
        <taxon>Actinomycetota</taxon>
        <taxon>Actinomycetes</taxon>
        <taxon>Kitasatosporales</taxon>
        <taxon>Streptomycetaceae</taxon>
        <taxon>Streptomyces</taxon>
    </lineage>
</organism>
<dbReference type="Gene3D" id="1.25.40.10">
    <property type="entry name" value="Tetratricopeptide repeat domain"/>
    <property type="match status" value="1"/>
</dbReference>
<feature type="region of interest" description="Disordered" evidence="1">
    <location>
        <begin position="86"/>
        <end position="129"/>
    </location>
</feature>
<feature type="region of interest" description="Disordered" evidence="1">
    <location>
        <begin position="448"/>
        <end position="472"/>
    </location>
</feature>